<dbReference type="Proteomes" id="UP000593765">
    <property type="component" value="Chromosome"/>
</dbReference>
<evidence type="ECO:0000256" key="1">
    <source>
        <dbReference type="ARBA" id="ARBA00022801"/>
    </source>
</evidence>
<dbReference type="EMBL" id="CP063458">
    <property type="protein sequence ID" value="QOV91047.1"/>
    <property type="molecule type" value="Genomic_DNA"/>
</dbReference>
<keyword evidence="1" id="KW-0378">Hydrolase</keyword>
<dbReference type="Pfam" id="PF00498">
    <property type="entry name" value="FHA"/>
    <property type="match status" value="1"/>
</dbReference>
<organism evidence="3 4">
    <name type="scientific">Humisphaera borealis</name>
    <dbReference type="NCBI Taxonomy" id="2807512"/>
    <lineage>
        <taxon>Bacteria</taxon>
        <taxon>Pseudomonadati</taxon>
        <taxon>Planctomycetota</taxon>
        <taxon>Phycisphaerae</taxon>
        <taxon>Tepidisphaerales</taxon>
        <taxon>Tepidisphaeraceae</taxon>
        <taxon>Humisphaera</taxon>
    </lineage>
</organism>
<dbReference type="InterPro" id="IPR000253">
    <property type="entry name" value="FHA_dom"/>
</dbReference>
<dbReference type="Pfam" id="PF07228">
    <property type="entry name" value="SpoIIE"/>
    <property type="match status" value="1"/>
</dbReference>
<feature type="domain" description="FHA" evidence="2">
    <location>
        <begin position="41"/>
        <end position="91"/>
    </location>
</feature>
<gene>
    <name evidence="3" type="ORF">IPV69_06715</name>
</gene>
<protein>
    <submittedName>
        <fullName evidence="3">SpoIIE family protein phosphatase</fullName>
    </submittedName>
</protein>
<dbReference type="Gene3D" id="2.60.200.20">
    <property type="match status" value="1"/>
</dbReference>
<name>A0A7M2WZV8_9BACT</name>
<dbReference type="PANTHER" id="PTHR43156">
    <property type="entry name" value="STAGE II SPORULATION PROTEIN E-RELATED"/>
    <property type="match status" value="1"/>
</dbReference>
<dbReference type="PROSITE" id="PS50006">
    <property type="entry name" value="FHA_DOMAIN"/>
    <property type="match status" value="1"/>
</dbReference>
<dbReference type="AlphaFoldDB" id="A0A7M2WZV8"/>
<sequence>MPPVSAQQGLLERPAARTGELLVEVHDGVRAIARHKVLSHAIIGRAADAQIHLDRGTVSRQHAEVLCDPFGRWWIRDLGSRNGVVFSGRRVNERAIRTGDQYQVGDFALRFKLPETPDEDGTREKSDHTTFVPVSDHDAAIDISTARDLGSPKIAAEHLSMLLETGRLMMETDESDARLTQLLQLMLRPEYKGTCSMALRVHPGRLESPVALVPAQTLSGHGGNRVPVSRSLLKSVMERRAPAMAGSANGMPVHGDMVEMSMISSTRPLCAIACPLRQPGGSDAPPDGAMDLLYIVFPPECATGEWLAIAALATEQFRLSESAWAARRDALSHAAVERDLEQARQIQIQFLPRGLSVPGLEVAVGFQPCRWVAGDYTDAMLLGDGRIFLAVADVCGKGLAAALVASSLHTLVRAMLDDGDSLERVMNRLNRHLVRYLRDGRFATMACAIVNPATGAIQYANCGHPPVFIFGPDGSARDLPTGSNLPLGVDPDAVQLHEDQLNPGEMLAMYTDGLSEARTTTGEMLGIDGVRTQFCHIYAACRGHTVTEACNRVITWMDTVSGGRLQDDDRTYLLARRK</sequence>
<proteinExistence type="predicted"/>
<dbReference type="InterPro" id="IPR001932">
    <property type="entry name" value="PPM-type_phosphatase-like_dom"/>
</dbReference>
<evidence type="ECO:0000313" key="4">
    <source>
        <dbReference type="Proteomes" id="UP000593765"/>
    </source>
</evidence>
<dbReference type="InterPro" id="IPR008984">
    <property type="entry name" value="SMAD_FHA_dom_sf"/>
</dbReference>
<evidence type="ECO:0000259" key="2">
    <source>
        <dbReference type="PROSITE" id="PS50006"/>
    </source>
</evidence>
<dbReference type="KEGG" id="hbs:IPV69_06715"/>
<dbReference type="GO" id="GO:0016791">
    <property type="term" value="F:phosphatase activity"/>
    <property type="evidence" value="ECO:0007669"/>
    <property type="project" value="TreeGrafter"/>
</dbReference>
<evidence type="ECO:0000313" key="3">
    <source>
        <dbReference type="EMBL" id="QOV91047.1"/>
    </source>
</evidence>
<dbReference type="InterPro" id="IPR036457">
    <property type="entry name" value="PPM-type-like_dom_sf"/>
</dbReference>
<dbReference type="PANTHER" id="PTHR43156:SF2">
    <property type="entry name" value="STAGE II SPORULATION PROTEIN E"/>
    <property type="match status" value="1"/>
</dbReference>
<dbReference type="RefSeq" id="WP_206294156.1">
    <property type="nucleotide sequence ID" value="NZ_CP063458.1"/>
</dbReference>
<dbReference type="SUPFAM" id="SSF81606">
    <property type="entry name" value="PP2C-like"/>
    <property type="match status" value="1"/>
</dbReference>
<dbReference type="SMART" id="SM00331">
    <property type="entry name" value="PP2C_SIG"/>
    <property type="match status" value="1"/>
</dbReference>
<keyword evidence="4" id="KW-1185">Reference proteome</keyword>
<reference evidence="3 4" key="1">
    <citation type="submission" date="2020-10" db="EMBL/GenBank/DDBJ databases">
        <title>Wide distribution of Phycisphaera-like planctomycetes from WD2101 soil group in peatlands and genome analysis of the first cultivated representative.</title>
        <authorList>
            <person name="Dedysh S.N."/>
            <person name="Beletsky A.V."/>
            <person name="Ivanova A."/>
            <person name="Kulichevskaya I.S."/>
            <person name="Suzina N.E."/>
            <person name="Philippov D.A."/>
            <person name="Rakitin A.L."/>
            <person name="Mardanov A.V."/>
            <person name="Ravin N.V."/>
        </authorList>
    </citation>
    <scope>NUCLEOTIDE SEQUENCE [LARGE SCALE GENOMIC DNA]</scope>
    <source>
        <strain evidence="3 4">M1803</strain>
    </source>
</reference>
<dbReference type="InterPro" id="IPR052016">
    <property type="entry name" value="Bact_Sigma-Reg"/>
</dbReference>
<dbReference type="CDD" id="cd00060">
    <property type="entry name" value="FHA"/>
    <property type="match status" value="1"/>
</dbReference>
<accession>A0A7M2WZV8</accession>
<dbReference type="SMART" id="SM00240">
    <property type="entry name" value="FHA"/>
    <property type="match status" value="1"/>
</dbReference>
<dbReference type="Gene3D" id="3.60.40.10">
    <property type="entry name" value="PPM-type phosphatase domain"/>
    <property type="match status" value="1"/>
</dbReference>
<dbReference type="SUPFAM" id="SSF49879">
    <property type="entry name" value="SMAD/FHA domain"/>
    <property type="match status" value="1"/>
</dbReference>